<gene>
    <name evidence="3" type="ORF">FNW12_03395</name>
</gene>
<dbReference type="RefSeq" id="WP_143386267.1">
    <property type="nucleotide sequence ID" value="NZ_VJZM01000004.1"/>
</dbReference>
<evidence type="ECO:0000256" key="1">
    <source>
        <dbReference type="SAM" id="SignalP"/>
    </source>
</evidence>
<dbReference type="InterPro" id="IPR039069">
    <property type="entry name" value="CE7"/>
</dbReference>
<dbReference type="SUPFAM" id="SSF49785">
    <property type="entry name" value="Galactose-binding domain-like"/>
    <property type="match status" value="1"/>
</dbReference>
<dbReference type="Gene3D" id="2.60.120.260">
    <property type="entry name" value="Galactose-binding domain-like"/>
    <property type="match status" value="1"/>
</dbReference>
<proteinExistence type="predicted"/>
<accession>A0ABY3CNS0</accession>
<dbReference type="InterPro" id="IPR008979">
    <property type="entry name" value="Galactose-bd-like_sf"/>
</dbReference>
<dbReference type="Pfam" id="PF05448">
    <property type="entry name" value="AXE1"/>
    <property type="match status" value="1"/>
</dbReference>
<feature type="domain" description="Acetyl xylan esterase" evidence="2">
    <location>
        <begin position="273"/>
        <end position="553"/>
    </location>
</feature>
<dbReference type="InterPro" id="IPR029058">
    <property type="entry name" value="AB_hydrolase_fold"/>
</dbReference>
<feature type="chain" id="PRO_5046996903" evidence="1">
    <location>
        <begin position="20"/>
        <end position="560"/>
    </location>
</feature>
<keyword evidence="4" id="KW-1185">Reference proteome</keyword>
<protein>
    <submittedName>
        <fullName evidence="3">Acetylxylan esterase</fullName>
    </submittedName>
</protein>
<dbReference type="PANTHER" id="PTHR40111:SF1">
    <property type="entry name" value="CEPHALOSPORIN-C DEACETYLASE"/>
    <property type="match status" value="1"/>
</dbReference>
<evidence type="ECO:0000259" key="2">
    <source>
        <dbReference type="Pfam" id="PF05448"/>
    </source>
</evidence>
<feature type="signal peptide" evidence="1">
    <location>
        <begin position="1"/>
        <end position="19"/>
    </location>
</feature>
<dbReference type="Proteomes" id="UP000318528">
    <property type="component" value="Unassembled WGS sequence"/>
</dbReference>
<dbReference type="EMBL" id="VJZN01000004">
    <property type="protein sequence ID" value="TRX08845.1"/>
    <property type="molecule type" value="Genomic_DNA"/>
</dbReference>
<name>A0ABY3CNS0_9FLAO</name>
<organism evidence="3 4">
    <name type="scientific">Flavobacterium gawalongense</name>
    <dbReference type="NCBI Taxonomy" id="2594432"/>
    <lineage>
        <taxon>Bacteria</taxon>
        <taxon>Pseudomonadati</taxon>
        <taxon>Bacteroidota</taxon>
        <taxon>Flavobacteriia</taxon>
        <taxon>Flavobacteriales</taxon>
        <taxon>Flavobacteriaceae</taxon>
        <taxon>Flavobacterium</taxon>
    </lineage>
</organism>
<comment type="caution">
    <text evidence="3">The sequence shown here is derived from an EMBL/GenBank/DDBJ whole genome shotgun (WGS) entry which is preliminary data.</text>
</comment>
<reference evidence="3 4" key="1">
    <citation type="submission" date="2019-07" db="EMBL/GenBank/DDBJ databases">
        <title>Novel species of Flavobacterium.</title>
        <authorList>
            <person name="Liu Q."/>
            <person name="Xin Y.-H."/>
        </authorList>
    </citation>
    <scope>NUCLEOTIDE SEQUENCE [LARGE SCALE GENOMIC DNA]</scope>
    <source>
        <strain evidence="3 4">GSP39</strain>
    </source>
</reference>
<keyword evidence="1" id="KW-0732">Signal</keyword>
<dbReference type="SUPFAM" id="SSF53474">
    <property type="entry name" value="alpha/beta-Hydrolases"/>
    <property type="match status" value="1"/>
</dbReference>
<dbReference type="Gene3D" id="3.40.50.1820">
    <property type="entry name" value="alpha/beta hydrolase"/>
    <property type="match status" value="1"/>
</dbReference>
<dbReference type="InterPro" id="IPR008391">
    <property type="entry name" value="AXE1_dom"/>
</dbReference>
<sequence>MKHLFLSVFFLLTLSTVFAQNFLGFKWKIHTDDSIQWKSADFVPHNWKDINIGVSLERQGYSSGGNYSLWNQVIIPSKYKNTNLNLRFKFDTANASVFFNGKFIGSSKKGSSEESLFIPDSLVFWNKPNKILVRILNSFYTGGACGTYIRLLSGEPKDAILDANFINERHLYQGPSVVRFKTSIHLGNKDSFRGVQKAVIINDFHDTVFVKKLNINVSDKKKVTPYAIGKLAPGFYQLQLSFSSPDIEEQKIFGFAVSPEKIKASPINQQQVWNFWERAKKELAAISPDFKLRKIDSLCTDKSNVYIVEMKSLENITVRGWYIVPTKAGVFPSVLHVPGYSVTMRPERFIGTTDMIHLALDVRGHGLSADVIKPGFACPGYIGWRLGEPEKYIYRGTFMDCCRGIDFLLSRPEADSSRIAVEGHSQGGGLSLATAALYSDKIKYCVVGAPFLSDFSDHVKIRTVYMDEMKHYMKNGTISSEQVYQTMNLIDNINLAGFIKCPVLMGVGLFDDDCPPYINFASFNNIKTEKEYFMLPSNGHSLGKEWRAYSESWLRKKFKL</sequence>
<evidence type="ECO:0000313" key="4">
    <source>
        <dbReference type="Proteomes" id="UP000318528"/>
    </source>
</evidence>
<dbReference type="PANTHER" id="PTHR40111">
    <property type="entry name" value="CEPHALOSPORIN-C DEACETYLASE"/>
    <property type="match status" value="1"/>
</dbReference>
<evidence type="ECO:0000313" key="3">
    <source>
        <dbReference type="EMBL" id="TRX08845.1"/>
    </source>
</evidence>